<feature type="region of interest" description="Disordered" evidence="1">
    <location>
        <begin position="175"/>
        <end position="225"/>
    </location>
</feature>
<keyword evidence="3" id="KW-1185">Reference proteome</keyword>
<dbReference type="Proteomes" id="UP001596337">
    <property type="component" value="Unassembled WGS sequence"/>
</dbReference>
<organism evidence="2 3">
    <name type="scientific">Haloechinothrix salitolerans</name>
    <dbReference type="NCBI Taxonomy" id="926830"/>
    <lineage>
        <taxon>Bacteria</taxon>
        <taxon>Bacillati</taxon>
        <taxon>Actinomycetota</taxon>
        <taxon>Actinomycetes</taxon>
        <taxon>Pseudonocardiales</taxon>
        <taxon>Pseudonocardiaceae</taxon>
        <taxon>Haloechinothrix</taxon>
    </lineage>
</organism>
<proteinExistence type="predicted"/>
<evidence type="ECO:0000313" key="3">
    <source>
        <dbReference type="Proteomes" id="UP001596337"/>
    </source>
</evidence>
<evidence type="ECO:0000256" key="1">
    <source>
        <dbReference type="SAM" id="MobiDB-lite"/>
    </source>
</evidence>
<reference evidence="3" key="1">
    <citation type="journal article" date="2019" name="Int. J. Syst. Evol. Microbiol.">
        <title>The Global Catalogue of Microorganisms (GCM) 10K type strain sequencing project: providing services to taxonomists for standard genome sequencing and annotation.</title>
        <authorList>
            <consortium name="The Broad Institute Genomics Platform"/>
            <consortium name="The Broad Institute Genome Sequencing Center for Infectious Disease"/>
            <person name="Wu L."/>
            <person name="Ma J."/>
        </authorList>
    </citation>
    <scope>NUCLEOTIDE SEQUENCE [LARGE SCALE GENOMIC DNA]</scope>
    <source>
        <strain evidence="3">KCTC 32255</strain>
    </source>
</reference>
<dbReference type="PANTHER" id="PTHR42976:SF1">
    <property type="entry name" value="GH18 DOMAIN-CONTAINING PROTEIN-RELATED"/>
    <property type="match status" value="1"/>
</dbReference>
<dbReference type="SUPFAM" id="SSF51445">
    <property type="entry name" value="(Trans)glycosidases"/>
    <property type="match status" value="1"/>
</dbReference>
<dbReference type="RefSeq" id="WP_345396708.1">
    <property type="nucleotide sequence ID" value="NZ_BAABLA010000026.1"/>
</dbReference>
<dbReference type="InterPro" id="IPR017853">
    <property type="entry name" value="GH"/>
</dbReference>
<comment type="caution">
    <text evidence="2">The sequence shown here is derived from an EMBL/GenBank/DDBJ whole genome shotgun (WGS) entry which is preliminary data.</text>
</comment>
<evidence type="ECO:0008006" key="4">
    <source>
        <dbReference type="Google" id="ProtNLM"/>
    </source>
</evidence>
<gene>
    <name evidence="2" type="ORF">ACFQGD_16760</name>
</gene>
<dbReference type="PANTHER" id="PTHR42976">
    <property type="entry name" value="BIFUNCTIONAL CHITINASE/LYSOZYME-RELATED"/>
    <property type="match status" value="1"/>
</dbReference>
<name>A0ABW2C1Q9_9PSEU</name>
<evidence type="ECO:0000313" key="2">
    <source>
        <dbReference type="EMBL" id="MFC6868794.1"/>
    </source>
</evidence>
<dbReference type="InterPro" id="IPR052750">
    <property type="entry name" value="GH18_Chitinase"/>
</dbReference>
<dbReference type="EMBL" id="JBHSXX010000001">
    <property type="protein sequence ID" value="MFC6868794.1"/>
    <property type="molecule type" value="Genomic_DNA"/>
</dbReference>
<feature type="region of interest" description="Disordered" evidence="1">
    <location>
        <begin position="42"/>
        <end position="62"/>
    </location>
</feature>
<protein>
    <recommendedName>
        <fullName evidence="4">Glycosyl hydrolases family 18</fullName>
    </recommendedName>
</protein>
<accession>A0ABW2C1Q9</accession>
<sequence>MSKHARRHVLTRTLLLVALALIAAVLRKPRWRRLLRDRLDDVQRPYPPRPPKGRTPARHRATEDRTIWREVTTSARRLRQAFHAVGATDARAAWRLAMPDGWRYIRWAGWRRPADPIPWRTSTPVGSLTGVIGVVLAVLLISSVVSQVGNAPPRTFLTTAKAFRDNHVDFTRHLLNTPAARDAPTSSPKRARSRSDTDRSKPKSTGSESRHAPTPLGKKAVPVNRDRGPVRVQPYLYLNSDHVPDVGAVMRRTGVTEFTLAFVLSDGGCRAVWDGSPRVGRDAGTVISAIRANGGDVVVSFGGWAGRKLGTHCRDAETLARAYQRMIDRYRLRAIDIDIEYREFENAKAQDRVLRALRIVAARNPALTTRHPGEGGQRAERAPALGACTVRRGRAPRVLVHGTWTGGMCSALMR</sequence>
<dbReference type="Gene3D" id="3.20.20.80">
    <property type="entry name" value="Glycosidases"/>
    <property type="match status" value="1"/>
</dbReference>